<dbReference type="AlphaFoldDB" id="A0A916ZAR2"/>
<proteinExistence type="predicted"/>
<evidence type="ECO:0000313" key="5">
    <source>
        <dbReference type="Proteomes" id="UP000612456"/>
    </source>
</evidence>
<dbReference type="InterPro" id="IPR003305">
    <property type="entry name" value="CenC_carb-bd"/>
</dbReference>
<accession>A0A916ZAR2</accession>
<dbReference type="GO" id="GO:0016798">
    <property type="term" value="F:hydrolase activity, acting on glycosyl bonds"/>
    <property type="evidence" value="ECO:0007669"/>
    <property type="project" value="InterPro"/>
</dbReference>
<dbReference type="RefSeq" id="WP_188995449.1">
    <property type="nucleotide sequence ID" value="NZ_BMHP01000003.1"/>
</dbReference>
<dbReference type="SUPFAM" id="SSF49785">
    <property type="entry name" value="Galactose-binding domain-like"/>
    <property type="match status" value="1"/>
</dbReference>
<reference evidence="4" key="1">
    <citation type="journal article" date="2014" name="Int. J. Syst. Evol. Microbiol.">
        <title>Complete genome sequence of Corynebacterium casei LMG S-19264T (=DSM 44701T), isolated from a smear-ripened cheese.</title>
        <authorList>
            <consortium name="US DOE Joint Genome Institute (JGI-PGF)"/>
            <person name="Walter F."/>
            <person name="Albersmeier A."/>
            <person name="Kalinowski J."/>
            <person name="Ruckert C."/>
        </authorList>
    </citation>
    <scope>NUCLEOTIDE SEQUENCE</scope>
    <source>
        <strain evidence="4">CGMCC 1.15178</strain>
    </source>
</reference>
<keyword evidence="5" id="KW-1185">Reference proteome</keyword>
<dbReference type="Pfam" id="PF02018">
    <property type="entry name" value="CBM_4_9"/>
    <property type="match status" value="1"/>
</dbReference>
<evidence type="ECO:0000259" key="3">
    <source>
        <dbReference type="Pfam" id="PF02018"/>
    </source>
</evidence>
<evidence type="ECO:0000256" key="1">
    <source>
        <dbReference type="ARBA" id="ARBA00022801"/>
    </source>
</evidence>
<dbReference type="SUPFAM" id="SSF51445">
    <property type="entry name" value="(Trans)glycosidases"/>
    <property type="match status" value="1"/>
</dbReference>
<dbReference type="Proteomes" id="UP000612456">
    <property type="component" value="Unassembled WGS sequence"/>
</dbReference>
<dbReference type="Gene3D" id="2.60.120.260">
    <property type="entry name" value="Galactose-binding domain-like"/>
    <property type="match status" value="3"/>
</dbReference>
<dbReference type="Gene3D" id="3.20.20.80">
    <property type="entry name" value="Glycosidases"/>
    <property type="match status" value="1"/>
</dbReference>
<protein>
    <recommendedName>
        <fullName evidence="3">CBM-cenC domain-containing protein</fullName>
    </recommendedName>
</protein>
<keyword evidence="2" id="KW-0732">Signal</keyword>
<reference evidence="4" key="2">
    <citation type="submission" date="2020-09" db="EMBL/GenBank/DDBJ databases">
        <authorList>
            <person name="Sun Q."/>
            <person name="Zhou Y."/>
        </authorList>
    </citation>
    <scope>NUCLEOTIDE SEQUENCE</scope>
    <source>
        <strain evidence="4">CGMCC 1.15178</strain>
    </source>
</reference>
<evidence type="ECO:0000313" key="4">
    <source>
        <dbReference type="EMBL" id="GGD83313.1"/>
    </source>
</evidence>
<evidence type="ECO:0000256" key="2">
    <source>
        <dbReference type="SAM" id="SignalP"/>
    </source>
</evidence>
<keyword evidence="1" id="KW-0378">Hydrolase</keyword>
<dbReference type="InterPro" id="IPR008979">
    <property type="entry name" value="Galactose-bd-like_sf"/>
</dbReference>
<dbReference type="EMBL" id="BMHP01000003">
    <property type="protein sequence ID" value="GGD83313.1"/>
    <property type="molecule type" value="Genomic_DNA"/>
</dbReference>
<comment type="caution">
    <text evidence="4">The sequence shown here is derived from an EMBL/GenBank/DDBJ whole genome shotgun (WGS) entry which is preliminary data.</text>
</comment>
<gene>
    <name evidence="4" type="ORF">GCM10010911_46850</name>
</gene>
<dbReference type="InterPro" id="IPR017853">
    <property type="entry name" value="GH"/>
</dbReference>
<feature type="chain" id="PRO_5037089399" description="CBM-cenC domain-containing protein" evidence="2">
    <location>
        <begin position="32"/>
        <end position="827"/>
    </location>
</feature>
<sequence>MRKKWAKRMTAAVAACVVAGTVGWTAPRAEAAGEEFQMGIFFMPTWPYTNSTQYDYIKDAGINLIQTFYPNDTGFSSIAQMNTVLDLAASRGIKVQVSDTRSANLMTTATNAEIDNIANTYKNHPATGGYYIKDEPGASAFPRAAQVYQRFLLNDPDSVPNVNMVPFLGISGLSSWVKAVDPANLKYLTLDRYPFPVSGGINGGFYQEMENLRSVGLSYNLKTAVYLQSVGIPGNLRRPNANELRWNVYNDLAYGVKGLYWFTWFQPVLTPGNEVFTTAIFDANGNKTDLYEPAKALGSEIKKLGPTLMGLTSRDVYVKGSRPVGTTTVPANYFWQPAAATDQLISHFANADGRSYVMVVNRDYANSQTLSFTLPSKPSAVTEVSKTTGSEVGTNYNNATGAISASFLPGEGKLYAISTDFALPAATVNDTDNGIVYSGGSWIYSEGRGVGDYGDNVHHATANNDYAQYTFTGTGIDFVTEKDPSGGNVDIYIDNVLQQTISTYGTVSNQSQQTVYSKTGLAAGTHTFKAVKKTGTYMVVDSFKVHSDNSVLRAAAKTNDTYSGIVYSGTGWGYSNGRGVGNFMNDLHYTTVNNDFFEYNFKGTGVDFLSETDPSGGDVDIYIDNVFKQTISTLGTASNKSQQSVYSISGLPYGSHTIKAVKKSGTYMVLDGFNEYSGSNLIVNPGFESGVISPWGNANGGTVTADAATKKSGSYGAKVSARTAPWSSPTQDVKAALLAAGEGNYNLSAWFKLGSGTGRGQVAIKLVDDSGTHYVSTDYKSINSSQWTQGTKLTNITWTGQLASAVMYVQTETGTTDLYVDDFMLSR</sequence>
<feature type="domain" description="CBM-cenC" evidence="3">
    <location>
        <begin position="679"/>
        <end position="812"/>
    </location>
</feature>
<name>A0A916ZAR2_9BACL</name>
<feature type="signal peptide" evidence="2">
    <location>
        <begin position="1"/>
        <end position="31"/>
    </location>
</feature>
<organism evidence="4 5">
    <name type="scientific">Paenibacillus nasutitermitis</name>
    <dbReference type="NCBI Taxonomy" id="1652958"/>
    <lineage>
        <taxon>Bacteria</taxon>
        <taxon>Bacillati</taxon>
        <taxon>Bacillota</taxon>
        <taxon>Bacilli</taxon>
        <taxon>Bacillales</taxon>
        <taxon>Paenibacillaceae</taxon>
        <taxon>Paenibacillus</taxon>
    </lineage>
</organism>